<evidence type="ECO:0000259" key="7">
    <source>
        <dbReference type="Pfam" id="PF00324"/>
    </source>
</evidence>
<dbReference type="Pfam" id="PF00324">
    <property type="entry name" value="AA_permease"/>
    <property type="match status" value="1"/>
</dbReference>
<dbReference type="AlphaFoldDB" id="A0AAD1FHV6"/>
<dbReference type="GO" id="GO:0055085">
    <property type="term" value="P:transmembrane transport"/>
    <property type="evidence" value="ECO:0007669"/>
    <property type="project" value="InterPro"/>
</dbReference>
<dbReference type="InterPro" id="IPR004841">
    <property type="entry name" value="AA-permease/SLC12A_dom"/>
</dbReference>
<evidence type="ECO:0000256" key="1">
    <source>
        <dbReference type="ARBA" id="ARBA00004141"/>
    </source>
</evidence>
<keyword evidence="4 6" id="KW-1133">Transmembrane helix</keyword>
<evidence type="ECO:0000256" key="2">
    <source>
        <dbReference type="ARBA" id="ARBA00022448"/>
    </source>
</evidence>
<sequence length="102" mass="11135">MLLSTGAAFLTVIAISQLRLRKRLTAEGKTLGYRMWLFPWLTWGVILFISGVLVLMLFRPDHRIDVLSTPALAIVVVCSGLLITRRRAREGQGAALGQGASG</sequence>
<gene>
    <name evidence="8" type="ORF">KF707C_41050</name>
</gene>
<keyword evidence="9" id="KW-1185">Reference proteome</keyword>
<dbReference type="PANTHER" id="PTHR43495">
    <property type="entry name" value="GABA PERMEASE"/>
    <property type="match status" value="1"/>
</dbReference>
<dbReference type="PANTHER" id="PTHR43495:SF5">
    <property type="entry name" value="GAMMA-AMINOBUTYRIC ACID PERMEASE"/>
    <property type="match status" value="1"/>
</dbReference>
<protein>
    <submittedName>
        <fullName evidence="8">Gamma-aminobutyrate (GABA) permease</fullName>
    </submittedName>
</protein>
<evidence type="ECO:0000313" key="8">
    <source>
        <dbReference type="EMBL" id="BAU75793.1"/>
    </source>
</evidence>
<name>A0AAD1FHV6_METFU</name>
<feature type="domain" description="Amino acid permease/ SLC12A" evidence="7">
    <location>
        <begin position="8"/>
        <end position="88"/>
    </location>
</feature>
<evidence type="ECO:0000313" key="9">
    <source>
        <dbReference type="Proteomes" id="UP000218554"/>
    </source>
</evidence>
<feature type="transmembrane region" description="Helical" evidence="6">
    <location>
        <begin position="64"/>
        <end position="83"/>
    </location>
</feature>
<accession>A0AAD1FHV6</accession>
<dbReference type="GO" id="GO:0016020">
    <property type="term" value="C:membrane"/>
    <property type="evidence" value="ECO:0007669"/>
    <property type="project" value="UniProtKB-SubCell"/>
</dbReference>
<proteinExistence type="predicted"/>
<feature type="transmembrane region" description="Helical" evidence="6">
    <location>
        <begin position="37"/>
        <end position="57"/>
    </location>
</feature>
<organism evidence="8 9">
    <name type="scientific">Metapseudomonas furukawaii</name>
    <name type="common">Pseudomonas furukawaii</name>
    <dbReference type="NCBI Taxonomy" id="1149133"/>
    <lineage>
        <taxon>Bacteria</taxon>
        <taxon>Pseudomonadati</taxon>
        <taxon>Pseudomonadota</taxon>
        <taxon>Gammaproteobacteria</taxon>
        <taxon>Pseudomonadales</taxon>
        <taxon>Pseudomonadaceae</taxon>
        <taxon>Metapseudomonas</taxon>
    </lineage>
</organism>
<keyword evidence="5 6" id="KW-0472">Membrane</keyword>
<dbReference type="Proteomes" id="UP000218554">
    <property type="component" value="Chromosome"/>
</dbReference>
<evidence type="ECO:0000256" key="4">
    <source>
        <dbReference type="ARBA" id="ARBA00022989"/>
    </source>
</evidence>
<keyword evidence="2" id="KW-0813">Transport</keyword>
<evidence type="ECO:0000256" key="3">
    <source>
        <dbReference type="ARBA" id="ARBA00022692"/>
    </source>
</evidence>
<dbReference type="EMBL" id="AP014862">
    <property type="protein sequence ID" value="BAU75793.1"/>
    <property type="molecule type" value="Genomic_DNA"/>
</dbReference>
<evidence type="ECO:0000256" key="5">
    <source>
        <dbReference type="ARBA" id="ARBA00023136"/>
    </source>
</evidence>
<reference evidence="8 9" key="2">
    <citation type="journal article" date="2017" name="Int. J. Syst. Evol. Microbiol.">
        <title>Pseudomonas furukawaii sp. nov., a polychlorinated biphenyl-degrading bacterium isolated from biphenyl-contaminated soil in Japan.</title>
        <authorList>
            <person name="Kimura N."/>
            <person name="Watanabe T."/>
            <person name="Suenaga H."/>
            <person name="Fujihara H."/>
            <person name="Futagami T."/>
            <person name="Goto M."/>
            <person name="Hanada S."/>
            <person name="Hirose J."/>
        </authorList>
    </citation>
    <scope>NUCLEOTIDE SEQUENCE [LARGE SCALE GENOMIC DNA]</scope>
    <source>
        <strain evidence="9">DSM 10086 / NBRC 110670 / KF707</strain>
    </source>
</reference>
<dbReference type="KEGG" id="pfuw:KF707C_41050"/>
<evidence type="ECO:0000256" key="6">
    <source>
        <dbReference type="SAM" id="Phobius"/>
    </source>
</evidence>
<reference evidence="9" key="1">
    <citation type="submission" date="2015-05" db="EMBL/GenBank/DDBJ databases">
        <title>Draft genome sequencing of a biphenyl-degrading bacterium, Pseudomonas balearica KF707 (=NBRC110670).</title>
        <authorList>
            <person name="Kimura N."/>
            <person name="Hirose J."/>
            <person name="Watanabe T."/>
            <person name="Suenaga H."/>
            <person name="Fujihara H."/>
            <person name="Noguchi M."/>
            <person name="Hashimoto M."/>
            <person name="Shimodaira J."/>
            <person name="Tsuchikane K."/>
            <person name="Hosoyama A."/>
            <person name="Yamazoe A."/>
            <person name="Fujita N."/>
            <person name="Furukawa K."/>
        </authorList>
    </citation>
    <scope>NUCLEOTIDE SEQUENCE [LARGE SCALE GENOMIC DNA]</scope>
    <source>
        <strain evidence="9">DSM 10086 / NBRC 110670 / KF707</strain>
    </source>
</reference>
<keyword evidence="3 6" id="KW-0812">Transmembrane</keyword>
<comment type="subcellular location">
    <subcellularLocation>
        <location evidence="1">Membrane</location>
        <topology evidence="1">Multi-pass membrane protein</topology>
    </subcellularLocation>
</comment>